<feature type="region of interest" description="Disordered" evidence="1">
    <location>
        <begin position="1"/>
        <end position="143"/>
    </location>
</feature>
<keyword evidence="2" id="KW-0812">Transmembrane</keyword>
<name>D0LXB0_HALO1</name>
<gene>
    <name evidence="3" type="ordered locus">Hoch_3650</name>
</gene>
<dbReference type="HOGENOM" id="CLU_923677_0_0_7"/>
<organism evidence="3 4">
    <name type="scientific">Haliangium ochraceum (strain DSM 14365 / JCM 11303 / SMP-2)</name>
    <dbReference type="NCBI Taxonomy" id="502025"/>
    <lineage>
        <taxon>Bacteria</taxon>
        <taxon>Pseudomonadati</taxon>
        <taxon>Myxococcota</taxon>
        <taxon>Polyangia</taxon>
        <taxon>Haliangiales</taxon>
        <taxon>Kofleriaceae</taxon>
        <taxon>Haliangium</taxon>
    </lineage>
</organism>
<evidence type="ECO:0000256" key="2">
    <source>
        <dbReference type="SAM" id="Phobius"/>
    </source>
</evidence>
<evidence type="ECO:0000313" key="3">
    <source>
        <dbReference type="EMBL" id="ACY16152.1"/>
    </source>
</evidence>
<feature type="compositionally biased region" description="Basic residues" evidence="1">
    <location>
        <begin position="1"/>
        <end position="14"/>
    </location>
</feature>
<reference evidence="3 4" key="1">
    <citation type="journal article" date="2010" name="Stand. Genomic Sci.">
        <title>Complete genome sequence of Haliangium ochraceum type strain (SMP-2).</title>
        <authorList>
            <consortium name="US DOE Joint Genome Institute (JGI-PGF)"/>
            <person name="Ivanova N."/>
            <person name="Daum C."/>
            <person name="Lang E."/>
            <person name="Abt B."/>
            <person name="Kopitz M."/>
            <person name="Saunders E."/>
            <person name="Lapidus A."/>
            <person name="Lucas S."/>
            <person name="Glavina Del Rio T."/>
            <person name="Nolan M."/>
            <person name="Tice H."/>
            <person name="Copeland A."/>
            <person name="Cheng J.F."/>
            <person name="Chen F."/>
            <person name="Bruce D."/>
            <person name="Goodwin L."/>
            <person name="Pitluck S."/>
            <person name="Mavromatis K."/>
            <person name="Pati A."/>
            <person name="Mikhailova N."/>
            <person name="Chen A."/>
            <person name="Palaniappan K."/>
            <person name="Land M."/>
            <person name="Hauser L."/>
            <person name="Chang Y.J."/>
            <person name="Jeffries C.D."/>
            <person name="Detter J.C."/>
            <person name="Brettin T."/>
            <person name="Rohde M."/>
            <person name="Goker M."/>
            <person name="Bristow J."/>
            <person name="Markowitz V."/>
            <person name="Eisen J.A."/>
            <person name="Hugenholtz P."/>
            <person name="Kyrpides N.C."/>
            <person name="Klenk H.P."/>
        </authorList>
    </citation>
    <scope>NUCLEOTIDE SEQUENCE [LARGE SCALE GENOMIC DNA]</scope>
    <source>
        <strain evidence="4">DSM 14365 / CIP 107738 / JCM 11303 / AJ 13395 / SMP-2</strain>
    </source>
</reference>
<dbReference type="EMBL" id="CP001804">
    <property type="protein sequence ID" value="ACY16152.1"/>
    <property type="molecule type" value="Genomic_DNA"/>
</dbReference>
<feature type="transmembrane region" description="Helical" evidence="2">
    <location>
        <begin position="268"/>
        <end position="290"/>
    </location>
</feature>
<proteinExistence type="predicted"/>
<feature type="transmembrane region" description="Helical" evidence="2">
    <location>
        <begin position="236"/>
        <end position="256"/>
    </location>
</feature>
<sequence length="301" mass="30969">MSKKKRRRKRKRTRLRESSASANPGAGSQPADPAATSPTDASAEGDAPGPRSPAEQPEPAAESATAETDEAGTEEGTEKESAPAEAEAEADAEADSEPTNADASAETEELAEDAGDAGDADERADAETANAGASAPPPRRRRWFWRRPREARVPPRWSALKGFGTGLLAAPVALTLAILGLAHLGVGTPRGSLLYVLAVTAAFTALPAALTWSGIGRVAARRVVAPRGSLEKAIRMAQLSGAVAGAGLIFLAAIPLQALTTQRADYGWFALAGAVAGAIVGALAGGWAAWPNRRRRASPTS</sequence>
<keyword evidence="2" id="KW-0472">Membrane</keyword>
<protein>
    <submittedName>
        <fullName evidence="3">Uncharacterized protein</fullName>
    </submittedName>
</protein>
<evidence type="ECO:0000256" key="1">
    <source>
        <dbReference type="SAM" id="MobiDB-lite"/>
    </source>
</evidence>
<feature type="transmembrane region" description="Helical" evidence="2">
    <location>
        <begin position="192"/>
        <end position="215"/>
    </location>
</feature>
<evidence type="ECO:0000313" key="4">
    <source>
        <dbReference type="Proteomes" id="UP000001880"/>
    </source>
</evidence>
<feature type="compositionally biased region" description="Acidic residues" evidence="1">
    <location>
        <begin position="86"/>
        <end position="96"/>
    </location>
</feature>
<accession>D0LXB0</accession>
<dbReference type="Proteomes" id="UP000001880">
    <property type="component" value="Chromosome"/>
</dbReference>
<feature type="compositionally biased region" description="Low complexity" evidence="1">
    <location>
        <begin position="52"/>
        <end position="66"/>
    </location>
</feature>
<dbReference type="RefSeq" id="WP_012828751.1">
    <property type="nucleotide sequence ID" value="NC_013440.1"/>
</dbReference>
<dbReference type="KEGG" id="hoh:Hoch_3650"/>
<dbReference type="AlphaFoldDB" id="D0LXB0"/>
<keyword evidence="4" id="KW-1185">Reference proteome</keyword>
<feature type="transmembrane region" description="Helical" evidence="2">
    <location>
        <begin position="166"/>
        <end position="186"/>
    </location>
</feature>
<feature type="compositionally biased region" description="Low complexity" evidence="1">
    <location>
        <begin position="30"/>
        <end position="42"/>
    </location>
</feature>
<feature type="compositionally biased region" description="Acidic residues" evidence="1">
    <location>
        <begin position="105"/>
        <end position="119"/>
    </location>
</feature>
<keyword evidence="2" id="KW-1133">Transmembrane helix</keyword>